<dbReference type="EMBL" id="CM037151">
    <property type="protein sequence ID" value="KAH7843605.1"/>
    <property type="molecule type" value="Genomic_DNA"/>
</dbReference>
<protein>
    <submittedName>
        <fullName evidence="1">Uncharacterized protein</fullName>
    </submittedName>
</protein>
<comment type="caution">
    <text evidence="1">The sequence shown here is derived from an EMBL/GenBank/DDBJ whole genome shotgun (WGS) entry which is preliminary data.</text>
</comment>
<evidence type="ECO:0000313" key="2">
    <source>
        <dbReference type="Proteomes" id="UP000828048"/>
    </source>
</evidence>
<organism evidence="1 2">
    <name type="scientific">Vaccinium darrowii</name>
    <dbReference type="NCBI Taxonomy" id="229202"/>
    <lineage>
        <taxon>Eukaryota</taxon>
        <taxon>Viridiplantae</taxon>
        <taxon>Streptophyta</taxon>
        <taxon>Embryophyta</taxon>
        <taxon>Tracheophyta</taxon>
        <taxon>Spermatophyta</taxon>
        <taxon>Magnoliopsida</taxon>
        <taxon>eudicotyledons</taxon>
        <taxon>Gunneridae</taxon>
        <taxon>Pentapetalae</taxon>
        <taxon>asterids</taxon>
        <taxon>Ericales</taxon>
        <taxon>Ericaceae</taxon>
        <taxon>Vaccinioideae</taxon>
        <taxon>Vaccinieae</taxon>
        <taxon>Vaccinium</taxon>
    </lineage>
</organism>
<gene>
    <name evidence="1" type="ORF">Vadar_018710</name>
</gene>
<proteinExistence type="predicted"/>
<reference evidence="1 2" key="1">
    <citation type="journal article" date="2021" name="Hortic Res">
        <title>High-quality reference genome and annotation aids understanding of berry development for evergreen blueberry (Vaccinium darrowii).</title>
        <authorList>
            <person name="Yu J."/>
            <person name="Hulse-Kemp A.M."/>
            <person name="Babiker E."/>
            <person name="Staton M."/>
        </authorList>
    </citation>
    <scope>NUCLEOTIDE SEQUENCE [LARGE SCALE GENOMIC DNA]</scope>
    <source>
        <strain evidence="2">cv. NJ 8807/NJ 8810</strain>
        <tissue evidence="1">Young leaf</tissue>
    </source>
</reference>
<evidence type="ECO:0000313" key="1">
    <source>
        <dbReference type="EMBL" id="KAH7843605.1"/>
    </source>
</evidence>
<name>A0ACB7XT21_9ERIC</name>
<keyword evidence="2" id="KW-1185">Reference proteome</keyword>
<accession>A0ACB7XT21</accession>
<sequence>MKSDSETGHSDHSPKPRRPKSREVSSRFLSSTSLPSPEKKLDFPSPKQTLSPIKQKPRSSIHSRKHKSIGGSSDEEGGFIRGQWPPTPLRTSSSSKKLDTFGDYLGKERIKDLKIDDSPKVHQNIENPLFEFEILNGKNVVKENHKSFFGGLGFSRRSSNASAIKSSYYTPHLLGDEIGLAPGRFSVDETALRRRTFGPASDTADSGSECSDVSSGFRNGFAGKNPSRGSHLSSTARRSGVDVSSKYLQDLRAKTRVRTSDSNVPVPGLLDKSPKSRTSKSATGFGGAGPKWASSPGREVLPPMSVENRGKPPMLVENRGKPPPAFSNLRPKGKGVGNLLSKGLDLFRGKKTTAAVAVVAGGGDAVVGERAYQPRPKHTAVAAGGGAVVADGGGAALWGGGGESGHQLRLMHTRLIQWRFVNARGGLVNQTITKQSEVQVLVPVLISNRFYLMIFQSNFVGVFNSLTKLQHSVVQKKLQLEEEKLGMKLNFILHSHIKALEAWGDMETQHISAVSRTKDSFHSVICRVPLVEGAKMDQHSAYFALQHAVDLATSINSMLYNISPTAEKRIAMILELAEVVAQEKALLHEFMELLTVISTLEMQERSLKCNLIQIKLKQQQQHHQWKDETTSRFLPLF</sequence>
<dbReference type="Proteomes" id="UP000828048">
    <property type="component" value="Chromosome 1"/>
</dbReference>